<reference evidence="5" key="1">
    <citation type="submission" date="2020-03" db="EMBL/GenBank/DDBJ databases">
        <title>Draft sequencing of Paenibacilllus sp. S3N08.</title>
        <authorList>
            <person name="Kim D.-U."/>
        </authorList>
    </citation>
    <scope>NUCLEOTIDE SEQUENCE</scope>
    <source>
        <strain evidence="5">S3N08</strain>
    </source>
</reference>
<keyword evidence="2" id="KW-0378">Hydrolase</keyword>
<evidence type="ECO:0000256" key="2">
    <source>
        <dbReference type="ARBA" id="ARBA00022801"/>
    </source>
</evidence>
<protein>
    <submittedName>
        <fullName evidence="5">Polysaccharide deacetylase family protein</fullName>
    </submittedName>
</protein>
<dbReference type="PANTHER" id="PTHR10587">
    <property type="entry name" value="GLYCOSYL TRANSFERASE-RELATED"/>
    <property type="match status" value="1"/>
</dbReference>
<keyword evidence="1" id="KW-0479">Metal-binding</keyword>
<keyword evidence="6" id="KW-1185">Reference proteome</keyword>
<dbReference type="PANTHER" id="PTHR10587:SF133">
    <property type="entry name" value="CHITIN DEACETYLASE 1-RELATED"/>
    <property type="match status" value="1"/>
</dbReference>
<comment type="caution">
    <text evidence="5">The sequence shown here is derived from an EMBL/GenBank/DDBJ whole genome shotgun (WGS) entry which is preliminary data.</text>
</comment>
<sequence>MRTVSIPILLAAALLLAGSSQTDLSTTPKKGRPYFEKRGEVVWEVPTEEKVIAFTFDDGPDPEDTPQILDLLQLYGAKATFFIIGEKAARYPELVKREAAEGHELANHTYKHTYFNGSIDESNVRDELTRTEDIIYTLTGQKSLLFRPPGGYYSEPLVRIARQEGYLVVMWSWHINTMDWNTPGVDRITKKVLDNARNGDIVLFHDYVEGKTQTIEALKRILPELQSRGYRFVSVSDLLTYRRARPVKQLHELPSQ</sequence>
<dbReference type="InterPro" id="IPR002509">
    <property type="entry name" value="NODB_dom"/>
</dbReference>
<dbReference type="CDD" id="cd10917">
    <property type="entry name" value="CE4_NodB_like_6s_7s"/>
    <property type="match status" value="1"/>
</dbReference>
<dbReference type="InterPro" id="IPR050248">
    <property type="entry name" value="Polysacc_deacetylase_ArnD"/>
</dbReference>
<dbReference type="Proteomes" id="UP001165962">
    <property type="component" value="Unassembled WGS sequence"/>
</dbReference>
<evidence type="ECO:0000259" key="4">
    <source>
        <dbReference type="PROSITE" id="PS51677"/>
    </source>
</evidence>
<evidence type="ECO:0000256" key="3">
    <source>
        <dbReference type="SAM" id="SignalP"/>
    </source>
</evidence>
<keyword evidence="3" id="KW-0732">Signal</keyword>
<evidence type="ECO:0000313" key="6">
    <source>
        <dbReference type="Proteomes" id="UP001165962"/>
    </source>
</evidence>
<organism evidence="5 6">
    <name type="scientific">Paenibacillus agricola</name>
    <dbReference type="NCBI Taxonomy" id="2716264"/>
    <lineage>
        <taxon>Bacteria</taxon>
        <taxon>Bacillati</taxon>
        <taxon>Bacillota</taxon>
        <taxon>Bacilli</taxon>
        <taxon>Bacillales</taxon>
        <taxon>Paenibacillaceae</taxon>
        <taxon>Paenibacillus</taxon>
    </lineage>
</organism>
<dbReference type="RefSeq" id="WP_166153388.1">
    <property type="nucleotide sequence ID" value="NZ_JAAOIW010000010.1"/>
</dbReference>
<dbReference type="SUPFAM" id="SSF88713">
    <property type="entry name" value="Glycoside hydrolase/deacetylase"/>
    <property type="match status" value="1"/>
</dbReference>
<evidence type="ECO:0000256" key="1">
    <source>
        <dbReference type="ARBA" id="ARBA00022723"/>
    </source>
</evidence>
<feature type="chain" id="PRO_5046403278" evidence="3">
    <location>
        <begin position="23"/>
        <end position="256"/>
    </location>
</feature>
<feature type="signal peptide" evidence="3">
    <location>
        <begin position="1"/>
        <end position="22"/>
    </location>
</feature>
<feature type="domain" description="NodB homology" evidence="4">
    <location>
        <begin position="50"/>
        <end position="233"/>
    </location>
</feature>
<gene>
    <name evidence="5" type="ORF">G9U52_25075</name>
</gene>
<dbReference type="Gene3D" id="3.20.20.370">
    <property type="entry name" value="Glycoside hydrolase/deacetylase"/>
    <property type="match status" value="1"/>
</dbReference>
<dbReference type="EMBL" id="JAAOIW010000010">
    <property type="protein sequence ID" value="NHN33094.1"/>
    <property type="molecule type" value="Genomic_DNA"/>
</dbReference>
<dbReference type="Pfam" id="PF01522">
    <property type="entry name" value="Polysacc_deac_1"/>
    <property type="match status" value="1"/>
</dbReference>
<dbReference type="PROSITE" id="PS51677">
    <property type="entry name" value="NODB"/>
    <property type="match status" value="1"/>
</dbReference>
<proteinExistence type="predicted"/>
<dbReference type="InterPro" id="IPR011330">
    <property type="entry name" value="Glyco_hydro/deAcase_b/a-brl"/>
</dbReference>
<evidence type="ECO:0000313" key="5">
    <source>
        <dbReference type="EMBL" id="NHN33094.1"/>
    </source>
</evidence>
<accession>A0ABX0JCX1</accession>
<name>A0ABX0JCX1_9BACL</name>